<gene>
    <name evidence="2" type="ORF">ENV88_03655</name>
</gene>
<evidence type="ECO:0000313" key="2">
    <source>
        <dbReference type="EMBL" id="HGB25131.1"/>
    </source>
</evidence>
<comment type="caution">
    <text evidence="2">The sequence shown here is derived from an EMBL/GenBank/DDBJ whole genome shotgun (WGS) entry which is preliminary data.</text>
</comment>
<proteinExistence type="predicted"/>
<name>A0A7C3SL27_THEPE</name>
<reference evidence="2" key="1">
    <citation type="journal article" date="2020" name="mSystems">
        <title>Genome- and Community-Level Interaction Insights into Carbon Utilization and Element Cycling Functions of Hydrothermarchaeota in Hydrothermal Sediment.</title>
        <authorList>
            <person name="Zhou Z."/>
            <person name="Liu Y."/>
            <person name="Xu W."/>
            <person name="Pan J."/>
            <person name="Luo Z.H."/>
            <person name="Li M."/>
        </authorList>
    </citation>
    <scope>NUCLEOTIDE SEQUENCE [LARGE SCALE GENOMIC DNA]</scope>
    <source>
        <strain evidence="2">SpSt-8</strain>
    </source>
</reference>
<keyword evidence="1" id="KW-0472">Membrane</keyword>
<dbReference type="AlphaFoldDB" id="A0A7C3SL27"/>
<accession>A0A7C3SL27</accession>
<protein>
    <submittedName>
        <fullName evidence="2">Uncharacterized protein</fullName>
    </submittedName>
</protein>
<organism evidence="2">
    <name type="scientific">Thermofilum pendens</name>
    <dbReference type="NCBI Taxonomy" id="2269"/>
    <lineage>
        <taxon>Archaea</taxon>
        <taxon>Thermoproteota</taxon>
        <taxon>Thermoprotei</taxon>
        <taxon>Thermofilales</taxon>
        <taxon>Thermofilaceae</taxon>
        <taxon>Thermofilum</taxon>
    </lineage>
</organism>
<feature type="transmembrane region" description="Helical" evidence="1">
    <location>
        <begin position="270"/>
        <end position="292"/>
    </location>
</feature>
<keyword evidence="1" id="KW-1133">Transmembrane helix</keyword>
<dbReference type="EMBL" id="DTIB01000079">
    <property type="protein sequence ID" value="HGB25131.1"/>
    <property type="molecule type" value="Genomic_DNA"/>
</dbReference>
<evidence type="ECO:0000256" key="1">
    <source>
        <dbReference type="SAM" id="Phobius"/>
    </source>
</evidence>
<sequence>MAAAVRNLDLALSEGQQVVITARYTPAAGAAALAARRLNVTCTLTLDGYRVPGGLAQYQVSTSLAAEARGQGVLLEVAARITIEGNESLKLKLDEHDPLLLCIDGASIQSASLEGGKGFTASTQGSCAAVAGQGALPLALNLTLRVAVGRQSTVIAVVPVSLRAGNTTLASKELRAEAGKTVTLQRLYGFLPYAYVVATPEPLNATVTLRIGGETREVQLVNGEAMLLLPEAFWPILTPLRLEAEKVAVSNPPAVFYAVQDQEEVVTPGLATLAITAAAAVGAAAAAALTPLRRRLRKPRIEDYIEEFTLE</sequence>
<keyword evidence="1" id="KW-0812">Transmembrane</keyword>